<feature type="domain" description="YknX-like C-terminal permuted SH3-like" evidence="5">
    <location>
        <begin position="396"/>
        <end position="461"/>
    </location>
</feature>
<evidence type="ECO:0000256" key="1">
    <source>
        <dbReference type="ARBA" id="ARBA00009477"/>
    </source>
</evidence>
<dbReference type="Gene3D" id="2.40.30.170">
    <property type="match status" value="1"/>
</dbReference>
<dbReference type="PROSITE" id="PS51257">
    <property type="entry name" value="PROKAR_LIPOPROTEIN"/>
    <property type="match status" value="1"/>
</dbReference>
<proteinExistence type="inferred from homology"/>
<dbReference type="InterPro" id="IPR058625">
    <property type="entry name" value="MdtA-like_BSH"/>
</dbReference>
<dbReference type="NCBIfam" id="TIGR01730">
    <property type="entry name" value="RND_mfp"/>
    <property type="match status" value="1"/>
</dbReference>
<accession>A0A840QPZ2</accession>
<dbReference type="Gene3D" id="2.40.50.100">
    <property type="match status" value="2"/>
</dbReference>
<evidence type="ECO:0000256" key="2">
    <source>
        <dbReference type="SAM" id="Coils"/>
    </source>
</evidence>
<name>A0A840QPZ2_9BACI</name>
<gene>
    <name evidence="6" type="ORF">HNQ41_001679</name>
</gene>
<dbReference type="Gene3D" id="2.40.420.20">
    <property type="match status" value="1"/>
</dbReference>
<organism evidence="6 7">
    <name type="scientific">Texcoconibacillus texcoconensis</name>
    <dbReference type="NCBI Taxonomy" id="1095777"/>
    <lineage>
        <taxon>Bacteria</taxon>
        <taxon>Bacillati</taxon>
        <taxon>Bacillota</taxon>
        <taxon>Bacilli</taxon>
        <taxon>Bacillales</taxon>
        <taxon>Bacillaceae</taxon>
        <taxon>Texcoconibacillus</taxon>
    </lineage>
</organism>
<evidence type="ECO:0000259" key="5">
    <source>
        <dbReference type="Pfam" id="PF25989"/>
    </source>
</evidence>
<dbReference type="Proteomes" id="UP000551878">
    <property type="component" value="Unassembled WGS sequence"/>
</dbReference>
<protein>
    <submittedName>
        <fullName evidence="6">RND family efflux transporter MFP subunit</fullName>
    </submittedName>
</protein>
<comment type="similarity">
    <text evidence="1">Belongs to the membrane fusion protein (MFP) (TC 8.A.1) family.</text>
</comment>
<reference evidence="6 7" key="1">
    <citation type="submission" date="2020-08" db="EMBL/GenBank/DDBJ databases">
        <title>Genomic Encyclopedia of Type Strains, Phase IV (KMG-IV): sequencing the most valuable type-strain genomes for metagenomic binning, comparative biology and taxonomic classification.</title>
        <authorList>
            <person name="Goeker M."/>
        </authorList>
    </citation>
    <scope>NUCLEOTIDE SEQUENCE [LARGE SCALE GENOMIC DNA]</scope>
    <source>
        <strain evidence="6 7">DSM 24696</strain>
    </source>
</reference>
<evidence type="ECO:0000313" key="7">
    <source>
        <dbReference type="Proteomes" id="UP000551878"/>
    </source>
</evidence>
<feature type="domain" description="Multidrug resistance protein MdtA-like barrel-sandwich hybrid" evidence="4">
    <location>
        <begin position="68"/>
        <end position="305"/>
    </location>
</feature>
<feature type="chain" id="PRO_5039378065" evidence="3">
    <location>
        <begin position="29"/>
        <end position="472"/>
    </location>
</feature>
<feature type="coiled-coil region" evidence="2">
    <location>
        <begin position="106"/>
        <end position="186"/>
    </location>
</feature>
<feature type="coiled-coil region" evidence="2">
    <location>
        <begin position="227"/>
        <end position="282"/>
    </location>
</feature>
<keyword evidence="7" id="KW-1185">Reference proteome</keyword>
<dbReference type="Pfam" id="PF25917">
    <property type="entry name" value="BSH_RND"/>
    <property type="match status" value="1"/>
</dbReference>
<dbReference type="GO" id="GO:0015562">
    <property type="term" value="F:efflux transmembrane transporter activity"/>
    <property type="evidence" value="ECO:0007669"/>
    <property type="project" value="TreeGrafter"/>
</dbReference>
<dbReference type="GO" id="GO:1990281">
    <property type="term" value="C:efflux pump complex"/>
    <property type="evidence" value="ECO:0007669"/>
    <property type="project" value="TreeGrafter"/>
</dbReference>
<sequence length="472" mass="51800">MTRKQNAAWKWSLSILSILLLSACSTDASSDEVVEVNDTPVAVAHVSYGTLAHETRMTGRTQAANDLHIIPKMAGELEEVYVSEGDSVSEGDLLARVDDYDASLNVRQEEAQVRMAQQALERAEIGRQQAEQNVRQSESSLEQAERAVEQAEAGFEDQKEAAEWNLDNAEMNWEEAKDNLERTKELYEQGFVYEQQSESAELSESQARMAFEEAEQMIDQADRDVMVDDAKTSLEQAESSLEQAEISVEEAASGVEDARIGVEQAEMALEMARKQLEDTEIRAPADGEITNIMMNAGEMVSNQEPLVQLISANQMEVELHVSAQQATLLDNSDEVDVRFQGLEETVTGTVSYTSSTIDDTGMFPAKITLDEQPEDVRSGVVATVSVDENLTEESLLIPSDALVEAGNETFVYLVEDDSAVRTNIDVERVDTVFSAVSGDVSEGDAVIVTGQTLVEDGGPVDIVREEDFSETD</sequence>
<dbReference type="InterPro" id="IPR006143">
    <property type="entry name" value="RND_pump_MFP"/>
</dbReference>
<evidence type="ECO:0000313" key="6">
    <source>
        <dbReference type="EMBL" id="MBB5173492.1"/>
    </source>
</evidence>
<dbReference type="PANTHER" id="PTHR30469:SF15">
    <property type="entry name" value="HLYD FAMILY OF SECRETION PROTEINS"/>
    <property type="match status" value="1"/>
</dbReference>
<keyword evidence="3" id="KW-0732">Signal</keyword>
<dbReference type="RefSeq" id="WP_184663936.1">
    <property type="nucleotide sequence ID" value="NZ_JACHHB010000006.1"/>
</dbReference>
<dbReference type="SUPFAM" id="SSF111369">
    <property type="entry name" value="HlyD-like secretion proteins"/>
    <property type="match status" value="2"/>
</dbReference>
<dbReference type="Gene3D" id="1.10.287.470">
    <property type="entry name" value="Helix hairpin bin"/>
    <property type="match status" value="2"/>
</dbReference>
<dbReference type="AlphaFoldDB" id="A0A840QPZ2"/>
<dbReference type="PANTHER" id="PTHR30469">
    <property type="entry name" value="MULTIDRUG RESISTANCE PROTEIN MDTA"/>
    <property type="match status" value="1"/>
</dbReference>
<dbReference type="InterPro" id="IPR058637">
    <property type="entry name" value="YknX-like_C"/>
</dbReference>
<dbReference type="EMBL" id="JACHHB010000006">
    <property type="protein sequence ID" value="MBB5173492.1"/>
    <property type="molecule type" value="Genomic_DNA"/>
</dbReference>
<evidence type="ECO:0000259" key="4">
    <source>
        <dbReference type="Pfam" id="PF25917"/>
    </source>
</evidence>
<feature type="signal peptide" evidence="3">
    <location>
        <begin position="1"/>
        <end position="28"/>
    </location>
</feature>
<dbReference type="Pfam" id="PF25989">
    <property type="entry name" value="YknX_C"/>
    <property type="match status" value="1"/>
</dbReference>
<evidence type="ECO:0000256" key="3">
    <source>
        <dbReference type="SAM" id="SignalP"/>
    </source>
</evidence>
<keyword evidence="2" id="KW-0175">Coiled coil</keyword>
<comment type="caution">
    <text evidence="6">The sequence shown here is derived from an EMBL/GenBank/DDBJ whole genome shotgun (WGS) entry which is preliminary data.</text>
</comment>